<dbReference type="EMBL" id="CM041553">
    <property type="protein sequence ID" value="KAI3352936.1"/>
    <property type="molecule type" value="Genomic_DNA"/>
</dbReference>
<accession>A0ACB8VBN6</accession>
<organism evidence="1 2">
    <name type="scientific">Scortum barcoo</name>
    <name type="common">barcoo grunter</name>
    <dbReference type="NCBI Taxonomy" id="214431"/>
    <lineage>
        <taxon>Eukaryota</taxon>
        <taxon>Metazoa</taxon>
        <taxon>Chordata</taxon>
        <taxon>Craniata</taxon>
        <taxon>Vertebrata</taxon>
        <taxon>Euteleostomi</taxon>
        <taxon>Actinopterygii</taxon>
        <taxon>Neopterygii</taxon>
        <taxon>Teleostei</taxon>
        <taxon>Neoteleostei</taxon>
        <taxon>Acanthomorphata</taxon>
        <taxon>Eupercaria</taxon>
        <taxon>Centrarchiformes</taxon>
        <taxon>Terapontoidei</taxon>
        <taxon>Terapontidae</taxon>
        <taxon>Scortum</taxon>
    </lineage>
</organism>
<proteinExistence type="predicted"/>
<sequence>MDVESLQKSDRRRGSCLDIFFILSIIFLFVAVAAVAVGGAMFVMEVRTKLESKRPAYEFATSRQTGSAPDPAYKVHNFAYLEATSSLRQNITREECNPLFHHHLNDLCLSPPAGDLKTSTMQWAPVSYGAGNSVGSNFQFDKNQNSLKPVRVGTYFMYIELNFTCTFNCSEGLLIVHVDNKLTCEVKLPADSTSVSKKCWTVSQIDGQRLLTQMTLPKEGLENWKLELTGSGFGMFLVD</sequence>
<evidence type="ECO:0000313" key="2">
    <source>
        <dbReference type="Proteomes" id="UP000831701"/>
    </source>
</evidence>
<dbReference type="Proteomes" id="UP000831701">
    <property type="component" value="Chromosome 23"/>
</dbReference>
<evidence type="ECO:0000313" key="1">
    <source>
        <dbReference type="EMBL" id="KAI3352936.1"/>
    </source>
</evidence>
<keyword evidence="2" id="KW-1185">Reference proteome</keyword>
<reference evidence="1" key="1">
    <citation type="submission" date="2022-04" db="EMBL/GenBank/DDBJ databases">
        <title>Jade perch genome.</title>
        <authorList>
            <person name="Chao B."/>
        </authorList>
    </citation>
    <scope>NUCLEOTIDE SEQUENCE</scope>
    <source>
        <strain evidence="1">CB-2022</strain>
    </source>
</reference>
<feature type="non-terminal residue" evidence="1">
    <location>
        <position position="239"/>
    </location>
</feature>
<name>A0ACB8VBN6_9TELE</name>
<comment type="caution">
    <text evidence="1">The sequence shown here is derived from an EMBL/GenBank/DDBJ whole genome shotgun (WGS) entry which is preliminary data.</text>
</comment>
<protein>
    <submittedName>
        <fullName evidence="1">Uncharacterized protein</fullName>
    </submittedName>
</protein>
<gene>
    <name evidence="1" type="ORF">L3Q82_019509</name>
</gene>